<comment type="caution">
    <text evidence="3">The sequence shown here is derived from an EMBL/GenBank/DDBJ whole genome shotgun (WGS) entry which is preliminary data.</text>
</comment>
<dbReference type="InterPro" id="IPR042261">
    <property type="entry name" value="Lsr2-like_dimerization"/>
</dbReference>
<evidence type="ECO:0000313" key="4">
    <source>
        <dbReference type="Proteomes" id="UP000473325"/>
    </source>
</evidence>
<evidence type="ECO:0000256" key="1">
    <source>
        <dbReference type="ARBA" id="ARBA00023125"/>
    </source>
</evidence>
<dbReference type="Proteomes" id="UP000473325">
    <property type="component" value="Unassembled WGS sequence"/>
</dbReference>
<dbReference type="Gene3D" id="3.30.60.230">
    <property type="entry name" value="Lsr2, dimerization domain"/>
    <property type="match status" value="1"/>
</dbReference>
<keyword evidence="4" id="KW-1185">Reference proteome</keyword>
<feature type="domain" description="Lsr2 DNA-binding" evidence="2">
    <location>
        <begin position="77"/>
        <end position="111"/>
    </location>
</feature>
<dbReference type="RefSeq" id="WP_160879488.1">
    <property type="nucleotide sequence ID" value="NZ_WUEK01000013.1"/>
</dbReference>
<evidence type="ECO:0000259" key="2">
    <source>
        <dbReference type="Pfam" id="PF23359"/>
    </source>
</evidence>
<accession>A0A6L7EXK5</accession>
<dbReference type="GO" id="GO:0003677">
    <property type="term" value="F:DNA binding"/>
    <property type="evidence" value="ECO:0007669"/>
    <property type="project" value="UniProtKB-KW"/>
</dbReference>
<dbReference type="InterPro" id="IPR055370">
    <property type="entry name" value="Lsr2_DNA-bd"/>
</dbReference>
<sequence length="112" mass="12315">MPAMRKTVVLDDFDGKELPEDTKPINLSMGRTTYSLYLSEKSHQALLKALDPFIKDADTTTPGATRHAASTASGRTKKELADIRAWAKDNGHEVSERGRIKGEVIKAFEAAK</sequence>
<keyword evidence="1" id="KW-0238">DNA-binding</keyword>
<dbReference type="Pfam" id="PF23359">
    <property type="entry name" value="Lsr2_DNA-bd"/>
    <property type="match status" value="1"/>
</dbReference>
<dbReference type="AlphaFoldDB" id="A0A6L7EXK5"/>
<dbReference type="Gene3D" id="4.10.320.10">
    <property type="entry name" value="E3-binding domain"/>
    <property type="match status" value="1"/>
</dbReference>
<dbReference type="GO" id="GO:0016746">
    <property type="term" value="F:acyltransferase activity"/>
    <property type="evidence" value="ECO:0007669"/>
    <property type="project" value="InterPro"/>
</dbReference>
<organism evidence="3 4">
    <name type="scientific">Nocardioides flavescens</name>
    <dbReference type="NCBI Taxonomy" id="2691959"/>
    <lineage>
        <taxon>Bacteria</taxon>
        <taxon>Bacillati</taxon>
        <taxon>Actinomycetota</taxon>
        <taxon>Actinomycetes</taxon>
        <taxon>Propionibacteriales</taxon>
        <taxon>Nocardioidaceae</taxon>
        <taxon>Nocardioides</taxon>
    </lineage>
</organism>
<dbReference type="EMBL" id="WUEK01000013">
    <property type="protein sequence ID" value="MXG91560.1"/>
    <property type="molecule type" value="Genomic_DNA"/>
</dbReference>
<name>A0A6L7EXK5_9ACTN</name>
<protein>
    <submittedName>
        <fullName evidence="3">Lsr2 family protein</fullName>
    </submittedName>
</protein>
<evidence type="ECO:0000313" key="3">
    <source>
        <dbReference type="EMBL" id="MXG91560.1"/>
    </source>
</evidence>
<proteinExistence type="predicted"/>
<dbReference type="InterPro" id="IPR036625">
    <property type="entry name" value="E3-bd_dom_sf"/>
</dbReference>
<reference evidence="3 4" key="1">
    <citation type="submission" date="2019-12" db="EMBL/GenBank/DDBJ databases">
        <authorList>
            <person name="Kun Z."/>
        </authorList>
    </citation>
    <scope>NUCLEOTIDE SEQUENCE [LARGE SCALE GENOMIC DNA]</scope>
    <source>
        <strain evidence="3 4">YIM 123512</strain>
    </source>
</reference>
<gene>
    <name evidence="3" type="ORF">GRQ65_18605</name>
</gene>